<dbReference type="EC" id="4.4.1.13" evidence="2"/>
<evidence type="ECO:0000313" key="8">
    <source>
        <dbReference type="Proteomes" id="UP000182635"/>
    </source>
</evidence>
<dbReference type="InterPro" id="IPR015422">
    <property type="entry name" value="PyrdxlP-dep_Trfase_small"/>
</dbReference>
<gene>
    <name evidence="7" type="ORF">SAMN02910432_01505</name>
</gene>
<comment type="cofactor">
    <cofactor evidence="1">
        <name>pyridoxal 5'-phosphate</name>
        <dbReference type="ChEBI" id="CHEBI:597326"/>
    </cofactor>
</comment>
<dbReference type="Gene3D" id="3.90.1150.10">
    <property type="entry name" value="Aspartate Aminotransferase, domain 1"/>
    <property type="match status" value="1"/>
</dbReference>
<dbReference type="PANTHER" id="PTHR43525:SF1">
    <property type="entry name" value="PROTEIN MALY"/>
    <property type="match status" value="1"/>
</dbReference>
<dbReference type="CDD" id="cd00609">
    <property type="entry name" value="AAT_like"/>
    <property type="match status" value="1"/>
</dbReference>
<reference evidence="8" key="1">
    <citation type="submission" date="2016-10" db="EMBL/GenBank/DDBJ databases">
        <authorList>
            <person name="Varghese N."/>
            <person name="Submissions S."/>
        </authorList>
    </citation>
    <scope>NUCLEOTIDE SEQUENCE [LARGE SCALE GENOMIC DNA]</scope>
    <source>
        <strain evidence="8">DSM 20403</strain>
    </source>
</reference>
<dbReference type="GO" id="GO:0030170">
    <property type="term" value="F:pyridoxal phosphate binding"/>
    <property type="evidence" value="ECO:0007669"/>
    <property type="project" value="InterPro"/>
</dbReference>
<evidence type="ECO:0000256" key="1">
    <source>
        <dbReference type="ARBA" id="ARBA00001933"/>
    </source>
</evidence>
<evidence type="ECO:0000256" key="3">
    <source>
        <dbReference type="ARBA" id="ARBA00022898"/>
    </source>
</evidence>
<name>A0A1I2S245_9LACO</name>
<keyword evidence="4 7" id="KW-0456">Lyase</keyword>
<dbReference type="InterPro" id="IPR015421">
    <property type="entry name" value="PyrdxlP-dep_Trfase_major"/>
</dbReference>
<comment type="similarity">
    <text evidence="5">Belongs to the class-II pyridoxal-phosphate-dependent aminotransferase family. MalY/PatB cystathionine beta-lyase subfamily.</text>
</comment>
<sequence length="397" mass="45668">MNKDEFLSEYAVDRRNTCCVKWDDLKESFGEDGLLPFWIADTEFKIPKQAQKALEERVKHGVFGYSLTPKEYYEAYMNWQKKRYGTELHQEWMRFGSGVVQSISTFVQILTQPGDSVMILQPVYNPFAEVVKNTGRRLVVSELKNENEVYSLDLADMERKIGEENVKLLIFCSPHNPVGRVWSAEELEEMLELCRNKQVRVIFDEIHHDLIVGKRPFVSGLSIRDGYYRDNLVVLDSTSKTFNMAAFDNSHVIVPNPQIMRKYDRFVEMQKTPNGNLLGKVAGEAAYRNGEEWLEGLLEVVRSNYAYVKEQLRSAFPEIICSELEGTYLMWINLEPVVSSADVEDVIKRDAKLAVDFGDWFGKGGAGHIRFNLATTPENVKKATEAMISAIRRYKQQ</sequence>
<dbReference type="InterPro" id="IPR015424">
    <property type="entry name" value="PyrdxlP-dep_Trfase"/>
</dbReference>
<dbReference type="InterPro" id="IPR004839">
    <property type="entry name" value="Aminotransferase_I/II_large"/>
</dbReference>
<evidence type="ECO:0000256" key="5">
    <source>
        <dbReference type="ARBA" id="ARBA00037974"/>
    </source>
</evidence>
<dbReference type="EMBL" id="FOPI01000024">
    <property type="protein sequence ID" value="SFG46902.1"/>
    <property type="molecule type" value="Genomic_DNA"/>
</dbReference>
<dbReference type="Pfam" id="PF00155">
    <property type="entry name" value="Aminotran_1_2"/>
    <property type="match status" value="1"/>
</dbReference>
<accession>A0A1I2S245</accession>
<protein>
    <recommendedName>
        <fullName evidence="2">cysteine-S-conjugate beta-lyase</fullName>
        <ecNumber evidence="2">4.4.1.13</ecNumber>
    </recommendedName>
</protein>
<dbReference type="AlphaFoldDB" id="A0A1I2S245"/>
<organism evidence="7 8">
    <name type="scientific">Ligilactobacillus ruminis DSM 20403 = NBRC 102161</name>
    <dbReference type="NCBI Taxonomy" id="1423798"/>
    <lineage>
        <taxon>Bacteria</taxon>
        <taxon>Bacillati</taxon>
        <taxon>Bacillota</taxon>
        <taxon>Bacilli</taxon>
        <taxon>Lactobacillales</taxon>
        <taxon>Lactobacillaceae</taxon>
        <taxon>Ligilactobacillus</taxon>
    </lineage>
</organism>
<dbReference type="Proteomes" id="UP000182635">
    <property type="component" value="Unassembled WGS sequence"/>
</dbReference>
<dbReference type="GO" id="GO:0047804">
    <property type="term" value="F:cysteine-S-conjugate beta-lyase activity"/>
    <property type="evidence" value="ECO:0007669"/>
    <property type="project" value="UniProtKB-EC"/>
</dbReference>
<evidence type="ECO:0000256" key="2">
    <source>
        <dbReference type="ARBA" id="ARBA00012224"/>
    </source>
</evidence>
<dbReference type="OrthoDB" id="9802872at2"/>
<feature type="domain" description="Aminotransferase class I/classII large" evidence="6">
    <location>
        <begin position="46"/>
        <end position="386"/>
    </location>
</feature>
<dbReference type="NCBIfam" id="TIGR04350">
    <property type="entry name" value="C_S_lyase_PatB"/>
    <property type="match status" value="1"/>
</dbReference>
<dbReference type="Gene3D" id="3.40.640.10">
    <property type="entry name" value="Type I PLP-dependent aspartate aminotransferase-like (Major domain)"/>
    <property type="match status" value="1"/>
</dbReference>
<dbReference type="RefSeq" id="WP_046922306.1">
    <property type="nucleotide sequence ID" value="NZ_AYYL01000021.1"/>
</dbReference>
<dbReference type="SUPFAM" id="SSF53383">
    <property type="entry name" value="PLP-dependent transferases"/>
    <property type="match status" value="1"/>
</dbReference>
<dbReference type="PANTHER" id="PTHR43525">
    <property type="entry name" value="PROTEIN MALY"/>
    <property type="match status" value="1"/>
</dbReference>
<evidence type="ECO:0000256" key="4">
    <source>
        <dbReference type="ARBA" id="ARBA00023239"/>
    </source>
</evidence>
<proteinExistence type="inferred from homology"/>
<keyword evidence="3" id="KW-0663">Pyridoxal phosphate</keyword>
<evidence type="ECO:0000313" key="7">
    <source>
        <dbReference type="EMBL" id="SFG46902.1"/>
    </source>
</evidence>
<evidence type="ECO:0000259" key="6">
    <source>
        <dbReference type="Pfam" id="PF00155"/>
    </source>
</evidence>
<dbReference type="InterPro" id="IPR027619">
    <property type="entry name" value="C-S_lyase_PatB-like"/>
</dbReference>
<dbReference type="InterPro" id="IPR051798">
    <property type="entry name" value="Class-II_PLP-Dep_Aminotrans"/>
</dbReference>